<gene>
    <name evidence="2" type="ORF">LIER_25730</name>
</gene>
<dbReference type="Proteomes" id="UP001454036">
    <property type="component" value="Unassembled WGS sequence"/>
</dbReference>
<reference evidence="2 3" key="1">
    <citation type="submission" date="2024-01" db="EMBL/GenBank/DDBJ databases">
        <title>The complete chloroplast genome sequence of Lithospermum erythrorhizon: insights into the phylogenetic relationship among Boraginaceae species and the maternal lineages of purple gromwells.</title>
        <authorList>
            <person name="Okada T."/>
            <person name="Watanabe K."/>
        </authorList>
    </citation>
    <scope>NUCLEOTIDE SEQUENCE [LARGE SCALE GENOMIC DNA]</scope>
</reference>
<sequence>MEWSNTSNISGSFALRPPQPQPKEPNQTKNIGDKSPRVRHQDAAQKRFDESRGKVPENNTSQEYQEKETHHNVQQKIVISFNIYYFRIFVRNKGILLDLALICFGQHMIPYGTNVLSYL</sequence>
<dbReference type="AlphaFoldDB" id="A0AAV3R980"/>
<proteinExistence type="predicted"/>
<evidence type="ECO:0000313" key="3">
    <source>
        <dbReference type="Proteomes" id="UP001454036"/>
    </source>
</evidence>
<feature type="compositionally biased region" description="Polar residues" evidence="1">
    <location>
        <begin position="1"/>
        <end position="11"/>
    </location>
</feature>
<feature type="compositionally biased region" description="Basic and acidic residues" evidence="1">
    <location>
        <begin position="31"/>
        <end position="55"/>
    </location>
</feature>
<comment type="caution">
    <text evidence="2">The sequence shown here is derived from an EMBL/GenBank/DDBJ whole genome shotgun (WGS) entry which is preliminary data.</text>
</comment>
<name>A0AAV3R980_LITER</name>
<accession>A0AAV3R980</accession>
<evidence type="ECO:0000313" key="2">
    <source>
        <dbReference type="EMBL" id="GAA0171771.1"/>
    </source>
</evidence>
<dbReference type="EMBL" id="BAABME010007814">
    <property type="protein sequence ID" value="GAA0171771.1"/>
    <property type="molecule type" value="Genomic_DNA"/>
</dbReference>
<organism evidence="2 3">
    <name type="scientific">Lithospermum erythrorhizon</name>
    <name type="common">Purple gromwell</name>
    <name type="synonym">Lithospermum officinale var. erythrorhizon</name>
    <dbReference type="NCBI Taxonomy" id="34254"/>
    <lineage>
        <taxon>Eukaryota</taxon>
        <taxon>Viridiplantae</taxon>
        <taxon>Streptophyta</taxon>
        <taxon>Embryophyta</taxon>
        <taxon>Tracheophyta</taxon>
        <taxon>Spermatophyta</taxon>
        <taxon>Magnoliopsida</taxon>
        <taxon>eudicotyledons</taxon>
        <taxon>Gunneridae</taxon>
        <taxon>Pentapetalae</taxon>
        <taxon>asterids</taxon>
        <taxon>lamiids</taxon>
        <taxon>Boraginales</taxon>
        <taxon>Boraginaceae</taxon>
        <taxon>Boraginoideae</taxon>
        <taxon>Lithospermeae</taxon>
        <taxon>Lithospermum</taxon>
    </lineage>
</organism>
<evidence type="ECO:0000256" key="1">
    <source>
        <dbReference type="SAM" id="MobiDB-lite"/>
    </source>
</evidence>
<keyword evidence="3" id="KW-1185">Reference proteome</keyword>
<protein>
    <submittedName>
        <fullName evidence="2">Uncharacterized protein</fullName>
    </submittedName>
</protein>
<feature type="region of interest" description="Disordered" evidence="1">
    <location>
        <begin position="1"/>
        <end position="71"/>
    </location>
</feature>